<comment type="caution">
    <text evidence="1">The sequence shown here is derived from an EMBL/GenBank/DDBJ whole genome shotgun (WGS) entry which is preliminary data.</text>
</comment>
<gene>
    <name evidence="1" type="ORF">M9H77_00898</name>
</gene>
<accession>A0ACC0C438</accession>
<proteinExistence type="predicted"/>
<evidence type="ECO:0000313" key="1">
    <source>
        <dbReference type="EMBL" id="KAI5679671.1"/>
    </source>
</evidence>
<keyword evidence="2" id="KW-1185">Reference proteome</keyword>
<name>A0ACC0C438_CATRO</name>
<dbReference type="Proteomes" id="UP001060085">
    <property type="component" value="Linkage Group LG01"/>
</dbReference>
<sequence>MGNNCVNSRVAKLGFIQAISNSLWGPKQPEKIDYDSKEASSELPSMSKEKEGPLSVQDKPPEMVIIVKEGNNLPKPEEILKIVKEEEKPARATKWEDVVKEKREDTKSAHTVKPDHGVKTENEKLKPAVSEKPAETTKPDEGIMTGMEKPKPVEPTKKKVPQNVKRMASAGLLVDSVLRTKTGHLKEYFNLGEKLGNGQFGTTFLCVEKGTGKQYACKSIAKRKLLTKDDVEDVRREIEIMHHLSGCPNIISIKGAYEDSVAVHVVMELCSGGELFDRIVKRGHYTERKAAELARTIVGSIETCHSLGVMHRDLKPENFLFVNEEEDSPIKTIDFGLSAFFKPGNLFTDVVGSPYYVAPEVLNKRYGPEADIWSAGVIIYILLCGAPPFWGESEDEIFKEVLHGRLDFSSDPWPKISESAKDLIRKMLLRDPKKRLTAHEVLCHPWVRIDGVAPDKPLDSAVLSRLTRFSAMNKFKKMALRVIAESLSEEEIAGLKEMFKMIDTDNSGQITFEELKAGLKRFGANLNESEIYDLMQAADIDNSGTIDYGEFIAATLHLNKIEKEDHLYAAFSYFDKDGSGYITLDELQKACEEFGINDGHIEEMLKEADQNDDGRIDYNEFVAMMHKEIADLGKQPFRNGLNIGFRETMQVC</sequence>
<dbReference type="EMBL" id="CM044701">
    <property type="protein sequence ID" value="KAI5679671.1"/>
    <property type="molecule type" value="Genomic_DNA"/>
</dbReference>
<evidence type="ECO:0000313" key="2">
    <source>
        <dbReference type="Proteomes" id="UP001060085"/>
    </source>
</evidence>
<reference evidence="2" key="1">
    <citation type="journal article" date="2023" name="Nat. Plants">
        <title>Single-cell RNA sequencing provides a high-resolution roadmap for understanding the multicellular compartmentation of specialized metabolism.</title>
        <authorList>
            <person name="Sun S."/>
            <person name="Shen X."/>
            <person name="Li Y."/>
            <person name="Li Y."/>
            <person name="Wang S."/>
            <person name="Li R."/>
            <person name="Zhang H."/>
            <person name="Shen G."/>
            <person name="Guo B."/>
            <person name="Wei J."/>
            <person name="Xu J."/>
            <person name="St-Pierre B."/>
            <person name="Chen S."/>
            <person name="Sun C."/>
        </authorList>
    </citation>
    <scope>NUCLEOTIDE SEQUENCE [LARGE SCALE GENOMIC DNA]</scope>
</reference>
<organism evidence="1 2">
    <name type="scientific">Catharanthus roseus</name>
    <name type="common">Madagascar periwinkle</name>
    <name type="synonym">Vinca rosea</name>
    <dbReference type="NCBI Taxonomy" id="4058"/>
    <lineage>
        <taxon>Eukaryota</taxon>
        <taxon>Viridiplantae</taxon>
        <taxon>Streptophyta</taxon>
        <taxon>Embryophyta</taxon>
        <taxon>Tracheophyta</taxon>
        <taxon>Spermatophyta</taxon>
        <taxon>Magnoliopsida</taxon>
        <taxon>eudicotyledons</taxon>
        <taxon>Gunneridae</taxon>
        <taxon>Pentapetalae</taxon>
        <taxon>asterids</taxon>
        <taxon>lamiids</taxon>
        <taxon>Gentianales</taxon>
        <taxon>Apocynaceae</taxon>
        <taxon>Rauvolfioideae</taxon>
        <taxon>Vinceae</taxon>
        <taxon>Catharanthinae</taxon>
        <taxon>Catharanthus</taxon>
    </lineage>
</organism>
<protein>
    <submittedName>
        <fullName evidence="1">Uncharacterized protein</fullName>
    </submittedName>
</protein>